<comment type="similarity">
    <text evidence="2">Belongs to the ustYa family.</text>
</comment>
<sequence>MFGSYKDTLVSPTVDKNTDSSEAEPFILSEYLPQRQKSAWQTYLTALHAITTVVLAFICTGLLIHEQRADTGTFERGFNTELSYMFPALEIEMKTFHFLKSDEEDTHREYVGARTPEIDHAWNRLLHSANLDFTDDEAGPELRNTTWKWEDTGYWFSGVSMWHQLHCLNFLREAVHWDTYDGPPDPPIQYHLGTYVPQSSRSHQVPYLILRSQIIV</sequence>
<keyword evidence="5" id="KW-1185">Reference proteome</keyword>
<accession>A0A8H7W1R3</accession>
<name>A0A8H7W1R3_9HELO</name>
<evidence type="ECO:0000256" key="1">
    <source>
        <dbReference type="ARBA" id="ARBA00004685"/>
    </source>
</evidence>
<protein>
    <submittedName>
        <fullName evidence="4">Uncharacterized protein</fullName>
    </submittedName>
</protein>
<keyword evidence="3" id="KW-1133">Transmembrane helix</keyword>
<dbReference type="OrthoDB" id="3489488at2759"/>
<evidence type="ECO:0000256" key="2">
    <source>
        <dbReference type="ARBA" id="ARBA00035112"/>
    </source>
</evidence>
<feature type="transmembrane region" description="Helical" evidence="3">
    <location>
        <begin position="43"/>
        <end position="64"/>
    </location>
</feature>
<reference evidence="4" key="1">
    <citation type="submission" date="2021-02" db="EMBL/GenBank/DDBJ databases">
        <title>Genome sequence Cadophora malorum strain M34.</title>
        <authorList>
            <person name="Stefanovic E."/>
            <person name="Vu D."/>
            <person name="Scully C."/>
            <person name="Dijksterhuis J."/>
            <person name="Roader J."/>
            <person name="Houbraken J."/>
        </authorList>
    </citation>
    <scope>NUCLEOTIDE SEQUENCE</scope>
    <source>
        <strain evidence="4">M34</strain>
    </source>
</reference>
<organism evidence="4 5">
    <name type="scientific">Cadophora malorum</name>
    <dbReference type="NCBI Taxonomy" id="108018"/>
    <lineage>
        <taxon>Eukaryota</taxon>
        <taxon>Fungi</taxon>
        <taxon>Dikarya</taxon>
        <taxon>Ascomycota</taxon>
        <taxon>Pezizomycotina</taxon>
        <taxon>Leotiomycetes</taxon>
        <taxon>Helotiales</taxon>
        <taxon>Ploettnerulaceae</taxon>
        <taxon>Cadophora</taxon>
    </lineage>
</organism>
<dbReference type="EMBL" id="JAFJYH010000289">
    <property type="protein sequence ID" value="KAG4413920.1"/>
    <property type="molecule type" value="Genomic_DNA"/>
</dbReference>
<evidence type="ECO:0000313" key="5">
    <source>
        <dbReference type="Proteomes" id="UP000664132"/>
    </source>
</evidence>
<dbReference type="InterPro" id="IPR021765">
    <property type="entry name" value="UstYa-like"/>
</dbReference>
<dbReference type="Proteomes" id="UP000664132">
    <property type="component" value="Unassembled WGS sequence"/>
</dbReference>
<proteinExistence type="inferred from homology"/>
<evidence type="ECO:0000256" key="3">
    <source>
        <dbReference type="SAM" id="Phobius"/>
    </source>
</evidence>
<dbReference type="AlphaFoldDB" id="A0A8H7W1R3"/>
<comment type="caution">
    <text evidence="4">The sequence shown here is derived from an EMBL/GenBank/DDBJ whole genome shotgun (WGS) entry which is preliminary data.</text>
</comment>
<dbReference type="Pfam" id="PF11807">
    <property type="entry name" value="UstYa"/>
    <property type="match status" value="1"/>
</dbReference>
<keyword evidence="3" id="KW-0812">Transmembrane</keyword>
<dbReference type="PANTHER" id="PTHR33365:SF4">
    <property type="entry name" value="CYCLOCHLOROTINE BIOSYNTHESIS PROTEIN O"/>
    <property type="match status" value="1"/>
</dbReference>
<evidence type="ECO:0000313" key="4">
    <source>
        <dbReference type="EMBL" id="KAG4413920.1"/>
    </source>
</evidence>
<gene>
    <name evidence="4" type="ORF">IFR04_012935</name>
</gene>
<keyword evidence="3" id="KW-0472">Membrane</keyword>
<dbReference type="GO" id="GO:0043386">
    <property type="term" value="P:mycotoxin biosynthetic process"/>
    <property type="evidence" value="ECO:0007669"/>
    <property type="project" value="InterPro"/>
</dbReference>
<comment type="pathway">
    <text evidence="1">Mycotoxin biosynthesis.</text>
</comment>
<dbReference type="PANTHER" id="PTHR33365">
    <property type="entry name" value="YALI0B05434P"/>
    <property type="match status" value="1"/>
</dbReference>